<dbReference type="InterPro" id="IPR001461">
    <property type="entry name" value="Aspartic_peptidase_A1"/>
</dbReference>
<keyword evidence="4" id="KW-1185">Reference proteome</keyword>
<sequence>MTKPKVHTIPLTPKSITHRRLSRRATGSITASVQQSDKVYYGQITFGTGTPQNFDIDLDIGSGDLFVFGKNCVSPACNNHPKYDPDFDKTFSPIDRNFSIKYTDDTKISGIQARSLFELSVNGQTTPIMNLINNNKLDKPQFSFLLGREADKSPSELTIGGSNPVRYRADTLAFTNLVNNNTGAWEIPIDNCVIDGEELNTQDHKNGIYSLPCEDVHEVGLIFSGMAWYINLSDFTVEVTEDVCIGAVIYGNIIGSNTKWIIGSAFLKNVYTMFDQGNRQVGFAEIVHNN</sequence>
<dbReference type="PROSITE" id="PS51767">
    <property type="entry name" value="PEPTIDASE_A1"/>
    <property type="match status" value="1"/>
</dbReference>
<reference evidence="3 4" key="1">
    <citation type="submission" date="2021-06" db="EMBL/GenBank/DDBJ databases">
        <authorList>
            <person name="Kallberg Y."/>
            <person name="Tangrot J."/>
            <person name="Rosling A."/>
        </authorList>
    </citation>
    <scope>NUCLEOTIDE SEQUENCE [LARGE SCALE GENOMIC DNA]</scope>
    <source>
        <strain evidence="3 4">120-4 pot B 10/14</strain>
    </source>
</reference>
<evidence type="ECO:0000259" key="2">
    <source>
        <dbReference type="PROSITE" id="PS51767"/>
    </source>
</evidence>
<dbReference type="InterPro" id="IPR021109">
    <property type="entry name" value="Peptidase_aspartic_dom_sf"/>
</dbReference>
<gene>
    <name evidence="3" type="ORF">GMARGA_LOCUS811</name>
</gene>
<dbReference type="PRINTS" id="PR00792">
    <property type="entry name" value="PEPSIN"/>
</dbReference>
<evidence type="ECO:0000313" key="4">
    <source>
        <dbReference type="Proteomes" id="UP000789901"/>
    </source>
</evidence>
<dbReference type="Proteomes" id="UP000789901">
    <property type="component" value="Unassembled WGS sequence"/>
</dbReference>
<comment type="similarity">
    <text evidence="1">Belongs to the peptidase A1 family.</text>
</comment>
<dbReference type="Gene3D" id="2.40.70.10">
    <property type="entry name" value="Acid Proteases"/>
    <property type="match status" value="3"/>
</dbReference>
<dbReference type="Pfam" id="PF00026">
    <property type="entry name" value="Asp"/>
    <property type="match status" value="2"/>
</dbReference>
<proteinExistence type="inferred from homology"/>
<name>A0ABM8VXJ7_GIGMA</name>
<evidence type="ECO:0000313" key="3">
    <source>
        <dbReference type="EMBL" id="CAG8471778.1"/>
    </source>
</evidence>
<dbReference type="InterPro" id="IPR034164">
    <property type="entry name" value="Pepsin-like_dom"/>
</dbReference>
<dbReference type="SUPFAM" id="SSF50630">
    <property type="entry name" value="Acid proteases"/>
    <property type="match status" value="1"/>
</dbReference>
<organism evidence="3 4">
    <name type="scientific">Gigaspora margarita</name>
    <dbReference type="NCBI Taxonomy" id="4874"/>
    <lineage>
        <taxon>Eukaryota</taxon>
        <taxon>Fungi</taxon>
        <taxon>Fungi incertae sedis</taxon>
        <taxon>Mucoromycota</taxon>
        <taxon>Glomeromycotina</taxon>
        <taxon>Glomeromycetes</taxon>
        <taxon>Diversisporales</taxon>
        <taxon>Gigasporaceae</taxon>
        <taxon>Gigaspora</taxon>
    </lineage>
</organism>
<evidence type="ECO:0000256" key="1">
    <source>
        <dbReference type="ARBA" id="ARBA00007447"/>
    </source>
</evidence>
<protein>
    <submittedName>
        <fullName evidence="3">6016_t:CDS:1</fullName>
    </submittedName>
</protein>
<dbReference type="PANTHER" id="PTHR47966:SF51">
    <property type="entry name" value="BETA-SITE APP-CLEAVING ENZYME, ISOFORM A-RELATED"/>
    <property type="match status" value="1"/>
</dbReference>
<comment type="caution">
    <text evidence="3">The sequence shown here is derived from an EMBL/GenBank/DDBJ whole genome shotgun (WGS) entry which is preliminary data.</text>
</comment>
<dbReference type="CDD" id="cd05471">
    <property type="entry name" value="pepsin_like"/>
    <property type="match status" value="1"/>
</dbReference>
<accession>A0ABM8VXJ7</accession>
<dbReference type="EMBL" id="CAJVQB010000161">
    <property type="protein sequence ID" value="CAG8471778.1"/>
    <property type="molecule type" value="Genomic_DNA"/>
</dbReference>
<dbReference type="InterPro" id="IPR033121">
    <property type="entry name" value="PEPTIDASE_A1"/>
</dbReference>
<dbReference type="PANTHER" id="PTHR47966">
    <property type="entry name" value="BETA-SITE APP-CLEAVING ENZYME, ISOFORM A-RELATED"/>
    <property type="match status" value="1"/>
</dbReference>
<feature type="domain" description="Peptidase A1" evidence="2">
    <location>
        <begin position="40"/>
        <end position="290"/>
    </location>
</feature>